<feature type="non-terminal residue" evidence="2">
    <location>
        <position position="1"/>
    </location>
</feature>
<dbReference type="Pfam" id="PF00665">
    <property type="entry name" value="rve"/>
    <property type="match status" value="1"/>
</dbReference>
<dbReference type="SUPFAM" id="SSF53098">
    <property type="entry name" value="Ribonuclease H-like"/>
    <property type="match status" value="1"/>
</dbReference>
<dbReference type="PROSITE" id="PS50994">
    <property type="entry name" value="INTEGRASE"/>
    <property type="match status" value="1"/>
</dbReference>
<dbReference type="PANTHER" id="PTHR42648:SF28">
    <property type="entry name" value="TRANSPOSON-ENCODED PROTEIN WITH RIBONUCLEASE H-LIKE AND RETROVIRUS ZINC FINGER-LIKE DOMAINS"/>
    <property type="match status" value="1"/>
</dbReference>
<dbReference type="InterPro" id="IPR036397">
    <property type="entry name" value="RNaseH_sf"/>
</dbReference>
<reference evidence="2" key="1">
    <citation type="submission" date="2018-05" db="EMBL/GenBank/DDBJ databases">
        <title>Draft genome of Mucuna pruriens seed.</title>
        <authorList>
            <person name="Nnadi N.E."/>
            <person name="Vos R."/>
            <person name="Hasami M.H."/>
            <person name="Devisetty U.K."/>
            <person name="Aguiy J.C."/>
        </authorList>
    </citation>
    <scope>NUCLEOTIDE SEQUENCE [LARGE SCALE GENOMIC DNA]</scope>
    <source>
        <strain evidence="2">JCA_2017</strain>
    </source>
</reference>
<comment type="caution">
    <text evidence="2">The sequence shown here is derived from an EMBL/GenBank/DDBJ whole genome shotgun (WGS) entry which is preliminary data.</text>
</comment>
<sequence>MEMSNLAAKLKSLKLEFGEDLILHLVLVSLPIQFGIRKGRILRMLQKGLLNERKLGVERVKDVLELIHIDICGPFPTAPWNGQQYVIRFIDYYSKYGYLYVIHEKSQSLDVFKSFKAEVELQLGKKLKAVKSDHGVEYYGRYDGSGEQCPRPFALFLRECGIVLQYTMPGKPSMNGVAERRN</sequence>
<dbReference type="Gene3D" id="3.30.420.10">
    <property type="entry name" value="Ribonuclease H-like superfamily/Ribonuclease H"/>
    <property type="match status" value="1"/>
</dbReference>
<dbReference type="Proteomes" id="UP000257109">
    <property type="component" value="Unassembled WGS sequence"/>
</dbReference>
<accession>A0A371F092</accession>
<evidence type="ECO:0000313" key="2">
    <source>
        <dbReference type="EMBL" id="RDX71718.1"/>
    </source>
</evidence>
<evidence type="ECO:0000313" key="3">
    <source>
        <dbReference type="Proteomes" id="UP000257109"/>
    </source>
</evidence>
<proteinExistence type="predicted"/>
<dbReference type="InterPro" id="IPR012337">
    <property type="entry name" value="RNaseH-like_sf"/>
</dbReference>
<dbReference type="PANTHER" id="PTHR42648">
    <property type="entry name" value="TRANSPOSASE, PUTATIVE-RELATED"/>
    <property type="match status" value="1"/>
</dbReference>
<protein>
    <recommendedName>
        <fullName evidence="1">Integrase catalytic domain-containing protein</fullName>
    </recommendedName>
</protein>
<dbReference type="EMBL" id="QJKJ01011230">
    <property type="protein sequence ID" value="RDX71718.1"/>
    <property type="molecule type" value="Genomic_DNA"/>
</dbReference>
<organism evidence="2 3">
    <name type="scientific">Mucuna pruriens</name>
    <name type="common">Velvet bean</name>
    <name type="synonym">Dolichos pruriens</name>
    <dbReference type="NCBI Taxonomy" id="157652"/>
    <lineage>
        <taxon>Eukaryota</taxon>
        <taxon>Viridiplantae</taxon>
        <taxon>Streptophyta</taxon>
        <taxon>Embryophyta</taxon>
        <taxon>Tracheophyta</taxon>
        <taxon>Spermatophyta</taxon>
        <taxon>Magnoliopsida</taxon>
        <taxon>eudicotyledons</taxon>
        <taxon>Gunneridae</taxon>
        <taxon>Pentapetalae</taxon>
        <taxon>rosids</taxon>
        <taxon>fabids</taxon>
        <taxon>Fabales</taxon>
        <taxon>Fabaceae</taxon>
        <taxon>Papilionoideae</taxon>
        <taxon>50 kb inversion clade</taxon>
        <taxon>NPAAA clade</taxon>
        <taxon>indigoferoid/millettioid clade</taxon>
        <taxon>Phaseoleae</taxon>
        <taxon>Mucuna</taxon>
    </lineage>
</organism>
<evidence type="ECO:0000259" key="1">
    <source>
        <dbReference type="PROSITE" id="PS50994"/>
    </source>
</evidence>
<gene>
    <name evidence="2" type="ORF">CR513_48889</name>
</gene>
<dbReference type="AlphaFoldDB" id="A0A371F092"/>
<dbReference type="InterPro" id="IPR001584">
    <property type="entry name" value="Integrase_cat-core"/>
</dbReference>
<dbReference type="STRING" id="157652.A0A371F092"/>
<keyword evidence="3" id="KW-1185">Reference proteome</keyword>
<dbReference type="GO" id="GO:0003676">
    <property type="term" value="F:nucleic acid binding"/>
    <property type="evidence" value="ECO:0007669"/>
    <property type="project" value="InterPro"/>
</dbReference>
<dbReference type="InterPro" id="IPR039537">
    <property type="entry name" value="Retrotran_Ty1/copia-like"/>
</dbReference>
<dbReference type="OrthoDB" id="1435935at2759"/>
<dbReference type="GO" id="GO:0015074">
    <property type="term" value="P:DNA integration"/>
    <property type="evidence" value="ECO:0007669"/>
    <property type="project" value="InterPro"/>
</dbReference>
<feature type="domain" description="Integrase catalytic" evidence="1">
    <location>
        <begin position="57"/>
        <end position="182"/>
    </location>
</feature>
<name>A0A371F092_MUCPR</name>